<dbReference type="PANTHER" id="PTHR15914:SF0">
    <property type="entry name" value="ALPHA-HEMOGLOBIN-STABILIZING PROTEIN"/>
    <property type="match status" value="1"/>
</dbReference>
<reference evidence="8" key="2">
    <citation type="submission" date="2025-05" db="UniProtKB">
        <authorList>
            <consortium name="Ensembl"/>
        </authorList>
    </citation>
    <scope>IDENTIFICATION</scope>
</reference>
<proteinExistence type="inferred from homology"/>
<dbReference type="Ensembl" id="ENSBIXT00000014037.1">
    <property type="protein sequence ID" value="ENSBIXP00000001436.1"/>
    <property type="gene ID" value="ENSBIXG00000028564.1"/>
</dbReference>
<evidence type="ECO:0000256" key="7">
    <source>
        <dbReference type="ARBA" id="ARBA00079289"/>
    </source>
</evidence>
<dbReference type="GO" id="GO:0030218">
    <property type="term" value="P:erythrocyte differentiation"/>
    <property type="evidence" value="ECO:0007669"/>
    <property type="project" value="InterPro"/>
</dbReference>
<dbReference type="GeneTree" id="ENSGT00390000003648"/>
<keyword evidence="2" id="KW-0963">Cytoplasm</keyword>
<dbReference type="SUPFAM" id="SSF109751">
    <property type="entry name" value="Alpha-hemoglobin stabilizing protein AHSP"/>
    <property type="match status" value="1"/>
</dbReference>
<accession>A0A4W2IP90</accession>
<keyword evidence="9" id="KW-1185">Reference proteome</keyword>
<dbReference type="Proteomes" id="UP000429181">
    <property type="component" value="Chromosome 25"/>
</dbReference>
<dbReference type="STRING" id="30522.A0A4W2IP90"/>
<dbReference type="Pfam" id="PF09236">
    <property type="entry name" value="AHSP"/>
    <property type="match status" value="1"/>
</dbReference>
<keyword evidence="3" id="KW-0143">Chaperone</keyword>
<sequence length="184" mass="21221">MVENKKCVSIPVEFSLVASSPPILQMAHLQNYDCYWNWPNGSFYKNTYFDRNAGRFPLWLTLDPLSTSSLAQRESQSLKSVAETYTAPLDLKMALIQTNKDLISKGIKEFNILLNQQVFSDPAISEEAMVTVVNDWVSFYINYYKKQLSGEQDEQDKALQEFRQELNTLSASFLDKYRNFLKSS</sequence>
<dbReference type="Gene3D" id="1.20.58.420">
    <property type="entry name" value="AHSP"/>
    <property type="match status" value="1"/>
</dbReference>
<dbReference type="GO" id="GO:0005737">
    <property type="term" value="C:cytoplasm"/>
    <property type="evidence" value="ECO:0007669"/>
    <property type="project" value="UniProtKB-SubCell"/>
</dbReference>
<evidence type="ECO:0000313" key="8">
    <source>
        <dbReference type="Ensembl" id="ENSBIXP00005044028.1"/>
    </source>
</evidence>
<dbReference type="AlphaFoldDB" id="A0A4W2IP90"/>
<comment type="similarity">
    <text evidence="4">Belongs to the AHSP family.</text>
</comment>
<evidence type="ECO:0000256" key="1">
    <source>
        <dbReference type="ARBA" id="ARBA00004496"/>
    </source>
</evidence>
<evidence type="ECO:0000256" key="3">
    <source>
        <dbReference type="ARBA" id="ARBA00023186"/>
    </source>
</evidence>
<protein>
    <recommendedName>
        <fullName evidence="6">Alpha-hemoglobin-stabilizing protein</fullName>
    </recommendedName>
    <alternativeName>
        <fullName evidence="7">Erythroid-associated factor</fullName>
    </alternativeName>
</protein>
<dbReference type="InterPro" id="IPR036468">
    <property type="entry name" value="AHSP_sf"/>
</dbReference>
<evidence type="ECO:0000256" key="4">
    <source>
        <dbReference type="ARBA" id="ARBA00061424"/>
    </source>
</evidence>
<dbReference type="GO" id="GO:0050821">
    <property type="term" value="P:protein stabilization"/>
    <property type="evidence" value="ECO:0007669"/>
    <property type="project" value="InterPro"/>
</dbReference>
<dbReference type="GO" id="GO:0030492">
    <property type="term" value="F:hemoglobin binding"/>
    <property type="evidence" value="ECO:0007669"/>
    <property type="project" value="InterPro"/>
</dbReference>
<comment type="subunit">
    <text evidence="5">Monomer. Forms a heterodimer with free alpha-hemoglobin. Does not bind beta-hemoglobin nor alpha(2)beta(2) hemoglobin A.</text>
</comment>
<dbReference type="Ensembl" id="ENSBIXT00005040940.1">
    <property type="protein sequence ID" value="ENSBIXP00005044028.1"/>
    <property type="gene ID" value="ENSBIXG00005027784.1"/>
</dbReference>
<comment type="subcellular location">
    <subcellularLocation>
        <location evidence="1">Cytoplasm</location>
    </subcellularLocation>
</comment>
<dbReference type="PANTHER" id="PTHR15914">
    <property type="entry name" value="ALPHA-HEMOGLOBIN-STABILIZING PROTEIN"/>
    <property type="match status" value="1"/>
</dbReference>
<evidence type="ECO:0000256" key="5">
    <source>
        <dbReference type="ARBA" id="ARBA00066302"/>
    </source>
</evidence>
<name>A0A4W2IP90_BOBOX</name>
<gene>
    <name evidence="8" type="primary">AHSP</name>
</gene>
<dbReference type="InterPro" id="IPR015317">
    <property type="entry name" value="A_Hb_stabilising_prot"/>
</dbReference>
<organism evidence="8 10">
    <name type="scientific">Bos indicus x Bos taurus</name>
    <name type="common">Hybrid cattle</name>
    <dbReference type="NCBI Taxonomy" id="30522"/>
    <lineage>
        <taxon>Eukaryota</taxon>
        <taxon>Metazoa</taxon>
        <taxon>Chordata</taxon>
        <taxon>Craniata</taxon>
        <taxon>Vertebrata</taxon>
        <taxon>Euteleostomi</taxon>
        <taxon>Mammalia</taxon>
        <taxon>Eutheria</taxon>
        <taxon>Laurasiatheria</taxon>
        <taxon>Artiodactyla</taxon>
        <taxon>Ruminantia</taxon>
        <taxon>Pecora</taxon>
        <taxon>Bovidae</taxon>
        <taxon>Bovinae</taxon>
        <taxon>Bos</taxon>
    </lineage>
</organism>
<dbReference type="Proteomes" id="UP000314981">
    <property type="component" value="Chromosome 25"/>
</dbReference>
<dbReference type="GO" id="GO:0006457">
    <property type="term" value="P:protein folding"/>
    <property type="evidence" value="ECO:0007669"/>
    <property type="project" value="InterPro"/>
</dbReference>
<evidence type="ECO:0000256" key="2">
    <source>
        <dbReference type="ARBA" id="ARBA00022490"/>
    </source>
</evidence>
<dbReference type="FunFam" id="1.20.58.420:FF:000002">
    <property type="entry name" value="Alpha-hemoglobin-stabilizing protein"/>
    <property type="match status" value="1"/>
</dbReference>
<evidence type="ECO:0000256" key="6">
    <source>
        <dbReference type="ARBA" id="ARBA00072174"/>
    </source>
</evidence>
<evidence type="ECO:0000313" key="9">
    <source>
        <dbReference type="Proteomes" id="UP000314981"/>
    </source>
</evidence>
<evidence type="ECO:0000313" key="10">
    <source>
        <dbReference type="Proteomes" id="UP000429181"/>
    </source>
</evidence>
<reference evidence="9 10" key="1">
    <citation type="submission" date="2018-11" db="EMBL/GenBank/DDBJ databases">
        <title>Haplotype-resolved cattle genomes.</title>
        <authorList>
            <person name="Low W.Y."/>
            <person name="Tearle R."/>
            <person name="Bickhart D.M."/>
            <person name="Rosen B.D."/>
            <person name="Koren S."/>
            <person name="Rhie A."/>
            <person name="Hiendleder S."/>
            <person name="Phillippy A.M."/>
            <person name="Smith T.P.L."/>
            <person name="Williams J.L."/>
        </authorList>
    </citation>
    <scope>NUCLEOTIDE SEQUENCE [LARGE SCALE GENOMIC DNA]</scope>
</reference>